<dbReference type="AlphaFoldDB" id="A0A347ZWW4"/>
<dbReference type="SUPFAM" id="SSF54862">
    <property type="entry name" value="4Fe-4S ferredoxins"/>
    <property type="match status" value="1"/>
</dbReference>
<dbReference type="EMBL" id="QUMS01000005">
    <property type="protein sequence ID" value="REG05538.1"/>
    <property type="molecule type" value="Genomic_DNA"/>
</dbReference>
<name>A0A347ZWW4_9CHLR</name>
<protein>
    <submittedName>
        <fullName evidence="6">4Fe-4S dicluster protein</fullName>
    </submittedName>
</protein>
<evidence type="ECO:0000256" key="2">
    <source>
        <dbReference type="ARBA" id="ARBA00022723"/>
    </source>
</evidence>
<dbReference type="Pfam" id="PF12838">
    <property type="entry name" value="Fer4_7"/>
    <property type="match status" value="1"/>
</dbReference>
<dbReference type="PROSITE" id="PS00198">
    <property type="entry name" value="4FE4S_FER_1"/>
    <property type="match status" value="1"/>
</dbReference>
<evidence type="ECO:0000259" key="5">
    <source>
        <dbReference type="PROSITE" id="PS51379"/>
    </source>
</evidence>
<evidence type="ECO:0000256" key="4">
    <source>
        <dbReference type="ARBA" id="ARBA00023014"/>
    </source>
</evidence>
<dbReference type="Gene3D" id="3.30.70.20">
    <property type="match status" value="1"/>
</dbReference>
<comment type="caution">
    <text evidence="6">The sequence shown here is derived from an EMBL/GenBank/DDBJ whole genome shotgun (WGS) entry which is preliminary data.</text>
</comment>
<dbReference type="InterPro" id="IPR017896">
    <property type="entry name" value="4Fe4S_Fe-S-bd"/>
</dbReference>
<dbReference type="InterPro" id="IPR017900">
    <property type="entry name" value="4Fe4S_Fe_S_CS"/>
</dbReference>
<dbReference type="Proteomes" id="UP000256388">
    <property type="component" value="Unassembled WGS sequence"/>
</dbReference>
<dbReference type="OrthoDB" id="9798098at2"/>
<evidence type="ECO:0000256" key="3">
    <source>
        <dbReference type="ARBA" id="ARBA00023004"/>
    </source>
</evidence>
<dbReference type="GO" id="GO:0046872">
    <property type="term" value="F:metal ion binding"/>
    <property type="evidence" value="ECO:0007669"/>
    <property type="project" value="UniProtKB-KW"/>
</dbReference>
<accession>A0A347ZWW4</accession>
<dbReference type="PANTHER" id="PTHR43687:SF1">
    <property type="entry name" value="FERREDOXIN III"/>
    <property type="match status" value="1"/>
</dbReference>
<dbReference type="GO" id="GO:0051539">
    <property type="term" value="F:4 iron, 4 sulfur cluster binding"/>
    <property type="evidence" value="ECO:0007669"/>
    <property type="project" value="UniProtKB-KW"/>
</dbReference>
<organism evidence="6 7">
    <name type="scientific">Pelolinea submarina</name>
    <dbReference type="NCBI Taxonomy" id="913107"/>
    <lineage>
        <taxon>Bacteria</taxon>
        <taxon>Bacillati</taxon>
        <taxon>Chloroflexota</taxon>
        <taxon>Anaerolineae</taxon>
        <taxon>Anaerolineales</taxon>
        <taxon>Anaerolineaceae</taxon>
        <taxon>Pelolinea</taxon>
    </lineage>
</organism>
<keyword evidence="3" id="KW-0408">Iron</keyword>
<keyword evidence="1" id="KW-0004">4Fe-4S</keyword>
<evidence type="ECO:0000256" key="1">
    <source>
        <dbReference type="ARBA" id="ARBA00022485"/>
    </source>
</evidence>
<feature type="domain" description="4Fe-4S ferredoxin-type" evidence="5">
    <location>
        <begin position="5"/>
        <end position="34"/>
    </location>
</feature>
<reference evidence="6 7" key="1">
    <citation type="submission" date="2018-08" db="EMBL/GenBank/DDBJ databases">
        <title>Genomic Encyclopedia of Type Strains, Phase IV (KMG-IV): sequencing the most valuable type-strain genomes for metagenomic binning, comparative biology and taxonomic classification.</title>
        <authorList>
            <person name="Goeker M."/>
        </authorList>
    </citation>
    <scope>NUCLEOTIDE SEQUENCE [LARGE SCALE GENOMIC DNA]</scope>
    <source>
        <strain evidence="6 7">DSM 23923</strain>
    </source>
</reference>
<sequence length="68" mass="7396">MADWKIPQLNQEKCVVCGICVDVCPQGVLALQAEEVIFARPQECTYCGTCEESCPHGAVACSYEIGWA</sequence>
<dbReference type="PANTHER" id="PTHR43687">
    <property type="entry name" value="ADENYLYLSULFATE REDUCTASE, BETA SUBUNIT"/>
    <property type="match status" value="1"/>
</dbReference>
<keyword evidence="2" id="KW-0479">Metal-binding</keyword>
<dbReference type="RefSeq" id="WP_116226195.1">
    <property type="nucleotide sequence ID" value="NZ_AP018437.1"/>
</dbReference>
<feature type="domain" description="4Fe-4S ferredoxin-type" evidence="5">
    <location>
        <begin position="35"/>
        <end position="64"/>
    </location>
</feature>
<dbReference type="PROSITE" id="PS51379">
    <property type="entry name" value="4FE4S_FER_2"/>
    <property type="match status" value="2"/>
</dbReference>
<dbReference type="InterPro" id="IPR050572">
    <property type="entry name" value="Fe-S_Ferredoxin"/>
</dbReference>
<evidence type="ECO:0000313" key="7">
    <source>
        <dbReference type="Proteomes" id="UP000256388"/>
    </source>
</evidence>
<keyword evidence="7" id="KW-1185">Reference proteome</keyword>
<proteinExistence type="predicted"/>
<evidence type="ECO:0000313" key="6">
    <source>
        <dbReference type="EMBL" id="REG05538.1"/>
    </source>
</evidence>
<keyword evidence="4" id="KW-0411">Iron-sulfur</keyword>
<gene>
    <name evidence="6" type="ORF">DFR64_2942</name>
</gene>